<evidence type="ECO:0000313" key="2">
    <source>
        <dbReference type="Proteomes" id="UP000267251"/>
    </source>
</evidence>
<reference evidence="2" key="1">
    <citation type="journal article" date="2018" name="Nat. Microbiol.">
        <title>Leveraging single-cell genomics to expand the fungal tree of life.</title>
        <authorList>
            <person name="Ahrendt S.R."/>
            <person name="Quandt C.A."/>
            <person name="Ciobanu D."/>
            <person name="Clum A."/>
            <person name="Salamov A."/>
            <person name="Andreopoulos B."/>
            <person name="Cheng J.F."/>
            <person name="Woyke T."/>
            <person name="Pelin A."/>
            <person name="Henrissat B."/>
            <person name="Reynolds N.K."/>
            <person name="Benny G.L."/>
            <person name="Smith M.E."/>
            <person name="James T.Y."/>
            <person name="Grigoriev I.V."/>
        </authorList>
    </citation>
    <scope>NUCLEOTIDE SEQUENCE [LARGE SCALE GENOMIC DNA]</scope>
</reference>
<dbReference type="Proteomes" id="UP000267251">
    <property type="component" value="Unassembled WGS sequence"/>
</dbReference>
<dbReference type="AlphaFoldDB" id="A0A4P9Y2K9"/>
<dbReference type="InterPro" id="IPR011993">
    <property type="entry name" value="PH-like_dom_sf"/>
</dbReference>
<proteinExistence type="predicted"/>
<feature type="non-terminal residue" evidence="1">
    <location>
        <position position="154"/>
    </location>
</feature>
<dbReference type="GO" id="GO:0005634">
    <property type="term" value="C:nucleus"/>
    <property type="evidence" value="ECO:0007669"/>
    <property type="project" value="TreeGrafter"/>
</dbReference>
<keyword evidence="2" id="KW-1185">Reference proteome</keyword>
<accession>A0A4P9Y2K9</accession>
<dbReference type="SUPFAM" id="SSF50729">
    <property type="entry name" value="PH domain-like"/>
    <property type="match status" value="1"/>
</dbReference>
<dbReference type="Gene3D" id="2.30.29.30">
    <property type="entry name" value="Pleckstrin-homology domain (PH domain)/Phosphotyrosine-binding domain (PTB)"/>
    <property type="match status" value="1"/>
</dbReference>
<gene>
    <name evidence="1" type="ORF">BJ684DRAFT_906</name>
</gene>
<protein>
    <submittedName>
        <fullName evidence="1">Uncharacterized protein</fullName>
    </submittedName>
</protein>
<dbReference type="GO" id="GO:0003713">
    <property type="term" value="F:transcription coactivator activity"/>
    <property type="evidence" value="ECO:0007669"/>
    <property type="project" value="InterPro"/>
</dbReference>
<evidence type="ECO:0000313" key="1">
    <source>
        <dbReference type="EMBL" id="RKP13065.1"/>
    </source>
</evidence>
<dbReference type="GO" id="GO:0031490">
    <property type="term" value="F:chromatin DNA binding"/>
    <property type="evidence" value="ECO:0007669"/>
    <property type="project" value="TreeGrafter"/>
</dbReference>
<dbReference type="PANTHER" id="PTHR31606:SF1">
    <property type="entry name" value="WW DOMAIN BINDING PROTEIN 2, ISOFORM E"/>
    <property type="match status" value="1"/>
</dbReference>
<sequence>MSINWITFTPGTRNFTPLPGEQFFFDQKGVRLDLAWGGGYPGNSGSFSAKTGTLHLTNRRIVYIPTPAQPHFQSLTVPLNHAQQGRLAQPWFGVNHYSCVVYPVYGGGIKLPSETKFYFHEGGAFEFSTLLRQFHDRMQETGEFPTSNEPLPQY</sequence>
<organism evidence="1 2">
    <name type="scientific">Piptocephalis cylindrospora</name>
    <dbReference type="NCBI Taxonomy" id="1907219"/>
    <lineage>
        <taxon>Eukaryota</taxon>
        <taxon>Fungi</taxon>
        <taxon>Fungi incertae sedis</taxon>
        <taxon>Zoopagomycota</taxon>
        <taxon>Zoopagomycotina</taxon>
        <taxon>Zoopagomycetes</taxon>
        <taxon>Zoopagales</taxon>
        <taxon>Piptocephalidaceae</taxon>
        <taxon>Piptocephalis</taxon>
    </lineage>
</organism>
<dbReference type="CDD" id="cd13214">
    <property type="entry name" value="PH-GRAM_WBP2"/>
    <property type="match status" value="1"/>
</dbReference>
<dbReference type="EMBL" id="KZ988119">
    <property type="protein sequence ID" value="RKP13065.1"/>
    <property type="molecule type" value="Genomic_DNA"/>
</dbReference>
<dbReference type="OrthoDB" id="1259151at2759"/>
<dbReference type="InterPro" id="IPR044852">
    <property type="entry name" value="WBP2-like"/>
</dbReference>
<dbReference type="PANTHER" id="PTHR31606">
    <property type="entry name" value="WW DOMAIN BINDING PROTEIN 2, ISOFORM E"/>
    <property type="match status" value="1"/>
</dbReference>
<name>A0A4P9Y2K9_9FUNG</name>